<accession>A0ABW5FKV0</accession>
<comment type="caution">
    <text evidence="2">The sequence shown here is derived from an EMBL/GenBank/DDBJ whole genome shotgun (WGS) entry which is preliminary data.</text>
</comment>
<dbReference type="InterPro" id="IPR008475">
    <property type="entry name" value="PLipase_C_C"/>
</dbReference>
<reference evidence="3" key="1">
    <citation type="journal article" date="2019" name="Int. J. Syst. Evol. Microbiol.">
        <title>The Global Catalogue of Microorganisms (GCM) 10K type strain sequencing project: providing services to taxonomists for standard genome sequencing and annotation.</title>
        <authorList>
            <consortium name="The Broad Institute Genomics Platform"/>
            <consortium name="The Broad Institute Genome Sequencing Center for Infectious Disease"/>
            <person name="Wu L."/>
            <person name="Ma J."/>
        </authorList>
    </citation>
    <scope>NUCLEOTIDE SEQUENCE [LARGE SCALE GENOMIC DNA]</scope>
    <source>
        <strain evidence="3">CGMCC 4.7645</strain>
    </source>
</reference>
<proteinExistence type="predicted"/>
<evidence type="ECO:0000313" key="2">
    <source>
        <dbReference type="EMBL" id="MFD2415576.1"/>
    </source>
</evidence>
<dbReference type="Proteomes" id="UP001597417">
    <property type="component" value="Unassembled WGS sequence"/>
</dbReference>
<organism evidence="2 3">
    <name type="scientific">Amycolatopsis pigmentata</name>
    <dbReference type="NCBI Taxonomy" id="450801"/>
    <lineage>
        <taxon>Bacteria</taxon>
        <taxon>Bacillati</taxon>
        <taxon>Actinomycetota</taxon>
        <taxon>Actinomycetes</taxon>
        <taxon>Pseudonocardiales</taxon>
        <taxon>Pseudonocardiaceae</taxon>
        <taxon>Amycolatopsis</taxon>
    </lineage>
</organism>
<feature type="domain" description="Bacterial phospholipase C C-terminal" evidence="1">
    <location>
        <begin position="33"/>
        <end position="94"/>
    </location>
</feature>
<sequence length="98" mass="10911">MGEIGTVEDLLVGRAVLEAEQIAGRPTRRFFLFAEGRQSVTFTLTTNDFAGRTRTIEVRAGKQQVVTWPTEDGYSDVIITAKESADFRQRFAGRAAEK</sequence>
<keyword evidence="3" id="KW-1185">Reference proteome</keyword>
<protein>
    <submittedName>
        <fullName evidence="2">Phospholipase domain-containing protein</fullName>
    </submittedName>
</protein>
<dbReference type="EMBL" id="JBHUKR010000004">
    <property type="protein sequence ID" value="MFD2415576.1"/>
    <property type="molecule type" value="Genomic_DNA"/>
</dbReference>
<dbReference type="RefSeq" id="WP_378262755.1">
    <property type="nucleotide sequence ID" value="NZ_JBHUKR010000004.1"/>
</dbReference>
<name>A0ABW5FKV0_9PSEU</name>
<evidence type="ECO:0000313" key="3">
    <source>
        <dbReference type="Proteomes" id="UP001597417"/>
    </source>
</evidence>
<dbReference type="Pfam" id="PF05506">
    <property type="entry name" value="PLipase_C_C"/>
    <property type="match status" value="1"/>
</dbReference>
<gene>
    <name evidence="2" type="ORF">ACFSXZ_04460</name>
</gene>
<evidence type="ECO:0000259" key="1">
    <source>
        <dbReference type="Pfam" id="PF05506"/>
    </source>
</evidence>